<dbReference type="PATRIC" id="fig|1441923.3.peg.2111"/>
<reference evidence="3" key="2">
    <citation type="submission" date="2015-01" db="EMBL/GenBank/DDBJ databases">
        <title>Draft genome sequence of potential hydrocarbon metabolising strain of Rhodococcus rhodochrous.</title>
        <authorList>
            <person name="Aggarwal R.K."/>
            <person name="Dawar C."/>
        </authorList>
    </citation>
    <scope>NUCLEOTIDE SEQUENCE [LARGE SCALE GENOMIC DNA]</scope>
    <source>
        <strain evidence="3">KG-21</strain>
    </source>
</reference>
<comment type="caution">
    <text evidence="2">The sequence shown here is derived from an EMBL/GenBank/DDBJ whole genome shotgun (WGS) entry which is preliminary data.</text>
</comment>
<evidence type="ECO:0000313" key="3">
    <source>
        <dbReference type="Proteomes" id="UP000037712"/>
    </source>
</evidence>
<feature type="region of interest" description="Disordered" evidence="1">
    <location>
        <begin position="240"/>
        <end position="264"/>
    </location>
</feature>
<name>A0A0M8PNR6_RHORH</name>
<dbReference type="RefSeq" id="WP_054372435.1">
    <property type="nucleotide sequence ID" value="NZ_AZYO01000018.1"/>
</dbReference>
<dbReference type="AlphaFoldDB" id="A0A0M8PNR6"/>
<organism evidence="2 3">
    <name type="scientific">Rhodococcus rhodochrous KG-21</name>
    <dbReference type="NCBI Taxonomy" id="1441923"/>
    <lineage>
        <taxon>Bacteria</taxon>
        <taxon>Bacillati</taxon>
        <taxon>Actinomycetota</taxon>
        <taxon>Actinomycetes</taxon>
        <taxon>Mycobacteriales</taxon>
        <taxon>Nocardiaceae</taxon>
        <taxon>Rhodococcus</taxon>
    </lineage>
</organism>
<evidence type="ECO:0000313" key="2">
    <source>
        <dbReference type="EMBL" id="KOS56442.1"/>
    </source>
</evidence>
<dbReference type="EMBL" id="AZYO01000018">
    <property type="protein sequence ID" value="KOS56442.1"/>
    <property type="molecule type" value="Genomic_DNA"/>
</dbReference>
<protein>
    <submittedName>
        <fullName evidence="2">Terminase</fullName>
    </submittedName>
</protein>
<feature type="compositionally biased region" description="Polar residues" evidence="1">
    <location>
        <begin position="255"/>
        <end position="264"/>
    </location>
</feature>
<gene>
    <name evidence="2" type="ORF">Z051_09535</name>
</gene>
<proteinExistence type="predicted"/>
<accession>A0A0M8PNR6</accession>
<evidence type="ECO:0000256" key="1">
    <source>
        <dbReference type="SAM" id="MobiDB-lite"/>
    </source>
</evidence>
<reference evidence="2 3" key="1">
    <citation type="journal article" date="2015" name="Genome Announc.">
        <title>Draft Genome Sequence of Rhodococcus rhodochrous Strain KG-21, a Soil Isolate from Oil Fields of Krishna-Godavari Basin, India.</title>
        <authorList>
            <person name="Dawar C."/>
            <person name="Aggarwal R.K."/>
        </authorList>
    </citation>
    <scope>NUCLEOTIDE SEQUENCE [LARGE SCALE GENOMIC DNA]</scope>
    <source>
        <strain evidence="2 3">KG-21</strain>
    </source>
</reference>
<dbReference type="Proteomes" id="UP000037712">
    <property type="component" value="Unassembled WGS sequence"/>
</dbReference>
<sequence length="363" mass="40632">MELTDGFLVDFPTLGDIGEAWVRRHCRVPDGYRRGSDFVWSDWQFWCGAKYYEIRPGVEWGTGEDGKPEPLFNQAFVYRRAQVVAPQKTGKGPWAASMACLEAVGPSQFLGWAEKGDGYACSDWGCGCGWEYEYLPGEPMGMRHPSPVIQLTANNEDQVGNVYRPLTAMIRLGPLSDLMSPREGFIRIAGEVGGDDFDRIDAVTSSARGRLGNPVSWVLHDETGMYTVANKMVGVAETQRRGAAGMGGRTMETTNAWDPSENSTAQRTYESQAPDIFKFYRIPPKGLSWGNKRDRRKILKYVYAGSPWVNLESIEAEAMELNERDPAQAERFFGNRLVYGQGSWLRDGLWEERYDDAAVAAQS</sequence>